<feature type="compositionally biased region" description="Low complexity" evidence="1">
    <location>
        <begin position="18"/>
        <end position="27"/>
    </location>
</feature>
<gene>
    <name evidence="2" type="ORF">SCP_0507170</name>
</gene>
<dbReference type="AlphaFoldDB" id="A0A401GN89"/>
<dbReference type="RefSeq" id="XP_027614575.1">
    <property type="nucleotide sequence ID" value="XM_027758774.1"/>
</dbReference>
<feature type="compositionally biased region" description="Basic and acidic residues" evidence="1">
    <location>
        <begin position="1"/>
        <end position="12"/>
    </location>
</feature>
<feature type="compositionally biased region" description="Basic and acidic residues" evidence="1">
    <location>
        <begin position="132"/>
        <end position="142"/>
    </location>
</feature>
<dbReference type="InParanoid" id="A0A401GN89"/>
<comment type="caution">
    <text evidence="2">The sequence shown here is derived from an EMBL/GenBank/DDBJ whole genome shotgun (WGS) entry which is preliminary data.</text>
</comment>
<proteinExistence type="predicted"/>
<protein>
    <submittedName>
        <fullName evidence="2">Uncharacterized protein</fullName>
    </submittedName>
</protein>
<keyword evidence="3" id="KW-1185">Reference proteome</keyword>
<dbReference type="EMBL" id="BFAD01000005">
    <property type="protein sequence ID" value="GBE83662.1"/>
    <property type="molecule type" value="Genomic_DNA"/>
</dbReference>
<accession>A0A401GN89</accession>
<dbReference type="GeneID" id="38780579"/>
<feature type="region of interest" description="Disordered" evidence="1">
    <location>
        <begin position="1"/>
        <end position="32"/>
    </location>
</feature>
<evidence type="ECO:0000313" key="2">
    <source>
        <dbReference type="EMBL" id="GBE83662.1"/>
    </source>
</evidence>
<name>A0A401GN89_9APHY</name>
<organism evidence="2 3">
    <name type="scientific">Sparassis crispa</name>
    <dbReference type="NCBI Taxonomy" id="139825"/>
    <lineage>
        <taxon>Eukaryota</taxon>
        <taxon>Fungi</taxon>
        <taxon>Dikarya</taxon>
        <taxon>Basidiomycota</taxon>
        <taxon>Agaricomycotina</taxon>
        <taxon>Agaricomycetes</taxon>
        <taxon>Polyporales</taxon>
        <taxon>Sparassidaceae</taxon>
        <taxon>Sparassis</taxon>
    </lineage>
</organism>
<evidence type="ECO:0000256" key="1">
    <source>
        <dbReference type="SAM" id="MobiDB-lite"/>
    </source>
</evidence>
<feature type="region of interest" description="Disordered" evidence="1">
    <location>
        <begin position="132"/>
        <end position="180"/>
    </location>
</feature>
<dbReference type="Proteomes" id="UP000287166">
    <property type="component" value="Unassembled WGS sequence"/>
</dbReference>
<dbReference type="OrthoDB" id="3198848at2759"/>
<sequence>MGKLDSHYDHRNSRPRQAAASRAHTPAPAAPPDIITYRLEGKMVYVTPAETYEEGVTFAKAVFEELSGVHPERITFSVSVNMPGGGRTVQISPMAWRAVVSTLAQYEIVDLVVLPEVVVDFADAELPQYADIDNKESREHLSRSPSPQEKSRPSSRSASRVASRSPSRNPGSPSRTERALNWFEKVIN</sequence>
<reference evidence="2 3" key="1">
    <citation type="journal article" date="2018" name="Sci. Rep.">
        <title>Genome sequence of the cauliflower mushroom Sparassis crispa (Hanabiratake) and its association with beneficial usage.</title>
        <authorList>
            <person name="Kiyama R."/>
            <person name="Furutani Y."/>
            <person name="Kawaguchi K."/>
            <person name="Nakanishi T."/>
        </authorList>
    </citation>
    <scope>NUCLEOTIDE SEQUENCE [LARGE SCALE GENOMIC DNA]</scope>
</reference>
<feature type="compositionally biased region" description="Low complexity" evidence="1">
    <location>
        <begin position="154"/>
        <end position="174"/>
    </location>
</feature>
<evidence type="ECO:0000313" key="3">
    <source>
        <dbReference type="Proteomes" id="UP000287166"/>
    </source>
</evidence>